<keyword evidence="5" id="KW-1185">Reference proteome</keyword>
<organism evidence="4 5">
    <name type="scientific">Amnibacterium kyonggiense</name>
    <dbReference type="NCBI Taxonomy" id="595671"/>
    <lineage>
        <taxon>Bacteria</taxon>
        <taxon>Bacillati</taxon>
        <taxon>Actinomycetota</taxon>
        <taxon>Actinomycetes</taxon>
        <taxon>Micrococcales</taxon>
        <taxon>Microbacteriaceae</taxon>
        <taxon>Amnibacterium</taxon>
    </lineage>
</organism>
<protein>
    <submittedName>
        <fullName evidence="4">3-oxoacyl-[acyl-carrier protein] reductase</fullName>
    </submittedName>
</protein>
<proteinExistence type="inferred from homology"/>
<dbReference type="Pfam" id="PF13561">
    <property type="entry name" value="adh_short_C2"/>
    <property type="match status" value="1"/>
</dbReference>
<dbReference type="SMART" id="SM00822">
    <property type="entry name" value="PKS_KR"/>
    <property type="match status" value="1"/>
</dbReference>
<evidence type="ECO:0000256" key="1">
    <source>
        <dbReference type="ARBA" id="ARBA00006484"/>
    </source>
</evidence>
<dbReference type="PANTHER" id="PTHR42760:SF40">
    <property type="entry name" value="3-OXOACYL-[ACYL-CARRIER-PROTEIN] REDUCTASE, CHLOROPLASTIC"/>
    <property type="match status" value="1"/>
</dbReference>
<dbReference type="FunFam" id="3.40.50.720:FF:000084">
    <property type="entry name" value="Short-chain dehydrogenase reductase"/>
    <property type="match status" value="1"/>
</dbReference>
<reference evidence="4 5" key="1">
    <citation type="submission" date="2019-03" db="EMBL/GenBank/DDBJ databases">
        <title>Genomic Encyclopedia of Archaeal and Bacterial Type Strains, Phase II (KMG-II): from individual species to whole genera.</title>
        <authorList>
            <person name="Goeker M."/>
        </authorList>
    </citation>
    <scope>NUCLEOTIDE SEQUENCE [LARGE SCALE GENOMIC DNA]</scope>
    <source>
        <strain evidence="4 5">DSM 24782</strain>
    </source>
</reference>
<dbReference type="EMBL" id="SOAM01000001">
    <property type="protein sequence ID" value="TDS80243.1"/>
    <property type="molecule type" value="Genomic_DNA"/>
</dbReference>
<evidence type="ECO:0000259" key="3">
    <source>
        <dbReference type="SMART" id="SM00822"/>
    </source>
</evidence>
<comment type="caution">
    <text evidence="4">The sequence shown here is derived from an EMBL/GenBank/DDBJ whole genome shotgun (WGS) entry which is preliminary data.</text>
</comment>
<dbReference type="SUPFAM" id="SSF51735">
    <property type="entry name" value="NAD(P)-binding Rossmann-fold domains"/>
    <property type="match status" value="1"/>
</dbReference>
<evidence type="ECO:0000313" key="4">
    <source>
        <dbReference type="EMBL" id="TDS80243.1"/>
    </source>
</evidence>
<dbReference type="PANTHER" id="PTHR42760">
    <property type="entry name" value="SHORT-CHAIN DEHYDROGENASES/REDUCTASES FAMILY MEMBER"/>
    <property type="match status" value="1"/>
</dbReference>
<gene>
    <name evidence="4" type="ORF">CLV52_0798</name>
</gene>
<dbReference type="Proteomes" id="UP000295344">
    <property type="component" value="Unassembled WGS sequence"/>
</dbReference>
<dbReference type="InterPro" id="IPR036291">
    <property type="entry name" value="NAD(P)-bd_dom_sf"/>
</dbReference>
<dbReference type="OrthoDB" id="286404at2"/>
<name>A0A4R7FR41_9MICO</name>
<evidence type="ECO:0000256" key="2">
    <source>
        <dbReference type="ARBA" id="ARBA00023002"/>
    </source>
</evidence>
<dbReference type="PRINTS" id="PR00081">
    <property type="entry name" value="GDHRDH"/>
</dbReference>
<dbReference type="GO" id="GO:0016616">
    <property type="term" value="F:oxidoreductase activity, acting on the CH-OH group of donors, NAD or NADP as acceptor"/>
    <property type="evidence" value="ECO:0007669"/>
    <property type="project" value="TreeGrafter"/>
</dbReference>
<sequence length="254" mass="26192">MELDLHDRVVVVTGGARGIGAGIANRMVAERARAVVLDLDFPDGVPDDRVGIACDVTDAASVQGAIAEAVDRFGTVDVLINNAGILVEGAVADLDPARFKACMDVNVGGVFLASQAVIPVMQRAGRGRIINAASFAAIVPSVGSAAYAASKAAVVQFTRVLASELGPWGITVNAYAPGMVPTTLNGFATMPQAAQDRLLDTLSLRRWETPDDIADLLVFLASDAAGYITGTLIDVSGGKLATQIPAKAYEAAGR</sequence>
<dbReference type="RefSeq" id="WP_133764981.1">
    <property type="nucleotide sequence ID" value="NZ_BAAARP010000001.1"/>
</dbReference>
<dbReference type="InterPro" id="IPR020904">
    <property type="entry name" value="Sc_DH/Rdtase_CS"/>
</dbReference>
<dbReference type="Gene3D" id="3.40.50.720">
    <property type="entry name" value="NAD(P)-binding Rossmann-like Domain"/>
    <property type="match status" value="1"/>
</dbReference>
<dbReference type="AlphaFoldDB" id="A0A4R7FR41"/>
<dbReference type="CDD" id="cd05233">
    <property type="entry name" value="SDR_c"/>
    <property type="match status" value="1"/>
</dbReference>
<dbReference type="GO" id="GO:0030497">
    <property type="term" value="P:fatty acid elongation"/>
    <property type="evidence" value="ECO:0007669"/>
    <property type="project" value="TreeGrafter"/>
</dbReference>
<dbReference type="PROSITE" id="PS00061">
    <property type="entry name" value="ADH_SHORT"/>
    <property type="match status" value="1"/>
</dbReference>
<keyword evidence="2" id="KW-0560">Oxidoreductase</keyword>
<dbReference type="PRINTS" id="PR00080">
    <property type="entry name" value="SDRFAMILY"/>
</dbReference>
<feature type="domain" description="Ketoreductase" evidence="3">
    <location>
        <begin position="8"/>
        <end position="178"/>
    </location>
</feature>
<dbReference type="InterPro" id="IPR002347">
    <property type="entry name" value="SDR_fam"/>
</dbReference>
<evidence type="ECO:0000313" key="5">
    <source>
        <dbReference type="Proteomes" id="UP000295344"/>
    </source>
</evidence>
<comment type="similarity">
    <text evidence="1">Belongs to the short-chain dehydrogenases/reductases (SDR) family.</text>
</comment>
<dbReference type="InterPro" id="IPR057326">
    <property type="entry name" value="KR_dom"/>
</dbReference>
<accession>A0A4R7FR41</accession>